<protein>
    <submittedName>
        <fullName evidence="1">Uncharacterized protein</fullName>
    </submittedName>
</protein>
<sequence>MGKADYNDAGSKWRKVRKQLYTLPFKAFVCNWWNGSDLYPDPLWVYSLFSGCAIIDGKPAECKIAVPLGVSCDLFDGLWYVTALSIGPLLDNYLDCAPIVEFRPQLFELKHLKSLTFFSCFVSPHEHPIIIPGTNWEKLASNLETLEFRSNLVSLEKFHQALVA</sequence>
<organism evidence="1 2">
    <name type="scientific">Populus alba x Populus x berolinensis</name>
    <dbReference type="NCBI Taxonomy" id="444605"/>
    <lineage>
        <taxon>Eukaryota</taxon>
        <taxon>Viridiplantae</taxon>
        <taxon>Streptophyta</taxon>
        <taxon>Embryophyta</taxon>
        <taxon>Tracheophyta</taxon>
        <taxon>Spermatophyta</taxon>
        <taxon>Magnoliopsida</taxon>
        <taxon>eudicotyledons</taxon>
        <taxon>Gunneridae</taxon>
        <taxon>Pentapetalae</taxon>
        <taxon>rosids</taxon>
        <taxon>fabids</taxon>
        <taxon>Malpighiales</taxon>
        <taxon>Salicaceae</taxon>
        <taxon>Saliceae</taxon>
        <taxon>Populus</taxon>
    </lineage>
</organism>
<evidence type="ECO:0000313" key="1">
    <source>
        <dbReference type="EMBL" id="KAJ6986446.1"/>
    </source>
</evidence>
<gene>
    <name evidence="1" type="ORF">NC653_019829</name>
</gene>
<dbReference type="EMBL" id="JAQIZT010000008">
    <property type="protein sequence ID" value="KAJ6986446.1"/>
    <property type="molecule type" value="Genomic_DNA"/>
</dbReference>
<keyword evidence="2" id="KW-1185">Reference proteome</keyword>
<accession>A0AAD6MJE8</accession>
<dbReference type="Proteomes" id="UP001164929">
    <property type="component" value="Chromosome 8"/>
</dbReference>
<comment type="caution">
    <text evidence="1">The sequence shown here is derived from an EMBL/GenBank/DDBJ whole genome shotgun (WGS) entry which is preliminary data.</text>
</comment>
<proteinExistence type="predicted"/>
<dbReference type="AlphaFoldDB" id="A0AAD6MJE8"/>
<reference evidence="1" key="1">
    <citation type="journal article" date="2023" name="Mol. Ecol. Resour.">
        <title>Chromosome-level genome assembly of a triploid poplar Populus alba 'Berolinensis'.</title>
        <authorList>
            <person name="Chen S."/>
            <person name="Yu Y."/>
            <person name="Wang X."/>
            <person name="Wang S."/>
            <person name="Zhang T."/>
            <person name="Zhou Y."/>
            <person name="He R."/>
            <person name="Meng N."/>
            <person name="Wang Y."/>
            <person name="Liu W."/>
            <person name="Liu Z."/>
            <person name="Liu J."/>
            <person name="Guo Q."/>
            <person name="Huang H."/>
            <person name="Sederoff R.R."/>
            <person name="Wang G."/>
            <person name="Qu G."/>
            <person name="Chen S."/>
        </authorList>
    </citation>
    <scope>NUCLEOTIDE SEQUENCE</scope>
    <source>
        <strain evidence="1">SC-2020</strain>
    </source>
</reference>
<name>A0AAD6MJE8_9ROSI</name>
<evidence type="ECO:0000313" key="2">
    <source>
        <dbReference type="Proteomes" id="UP001164929"/>
    </source>
</evidence>